<dbReference type="EMBL" id="JAKKPZ010000047">
    <property type="protein sequence ID" value="KAI1706490.1"/>
    <property type="molecule type" value="Genomic_DNA"/>
</dbReference>
<keyword evidence="2" id="KW-1185">Reference proteome</keyword>
<reference evidence="1" key="1">
    <citation type="submission" date="2022-01" db="EMBL/GenBank/DDBJ databases">
        <title>Genome Sequence Resource for Two Populations of Ditylenchus destructor, the Migratory Endoparasitic Phytonematode.</title>
        <authorList>
            <person name="Zhang H."/>
            <person name="Lin R."/>
            <person name="Xie B."/>
        </authorList>
    </citation>
    <scope>NUCLEOTIDE SEQUENCE</scope>
    <source>
        <strain evidence="1">BazhouSP</strain>
    </source>
</reference>
<sequence length="316" mass="36893">MENRNRKILLPTDITADILRHLSRKKLSRDVYLVNRNIWQIAASSHFVPNVHSIKELYINTNTNESKLDFISDVGNLVRISKRYIFPTSIFVKEMPTPGPFVRFGKVWIQHCDDDALIEFLRDAKEPFVGCALKIDFHDSISNDEVVKFAYLIENAFMSAAKIALNEVKRFSPSNFDYTQELHCALLNWLHDDGSERSTLAQHESKHLVLGQYPREMILDMVEHVKQRFEDVTLPPAAFLITFIGSEAGFYEPCLEGEHTFSLSKPTGEKLSFFKTRAQRVYRNGVYRLWRRKVLKKAGDWMMKWTYTFEYVKEIE</sequence>
<evidence type="ECO:0000313" key="2">
    <source>
        <dbReference type="Proteomes" id="UP001201812"/>
    </source>
</evidence>
<name>A0AAD4MXA7_9BILA</name>
<dbReference type="Proteomes" id="UP001201812">
    <property type="component" value="Unassembled WGS sequence"/>
</dbReference>
<organism evidence="1 2">
    <name type="scientific">Ditylenchus destructor</name>
    <dbReference type="NCBI Taxonomy" id="166010"/>
    <lineage>
        <taxon>Eukaryota</taxon>
        <taxon>Metazoa</taxon>
        <taxon>Ecdysozoa</taxon>
        <taxon>Nematoda</taxon>
        <taxon>Chromadorea</taxon>
        <taxon>Rhabditida</taxon>
        <taxon>Tylenchina</taxon>
        <taxon>Tylenchomorpha</taxon>
        <taxon>Sphaerularioidea</taxon>
        <taxon>Anguinidae</taxon>
        <taxon>Anguininae</taxon>
        <taxon>Ditylenchus</taxon>
    </lineage>
</organism>
<comment type="caution">
    <text evidence="1">The sequence shown here is derived from an EMBL/GenBank/DDBJ whole genome shotgun (WGS) entry which is preliminary data.</text>
</comment>
<evidence type="ECO:0000313" key="1">
    <source>
        <dbReference type="EMBL" id="KAI1706490.1"/>
    </source>
</evidence>
<proteinExistence type="predicted"/>
<evidence type="ECO:0008006" key="3">
    <source>
        <dbReference type="Google" id="ProtNLM"/>
    </source>
</evidence>
<dbReference type="AlphaFoldDB" id="A0AAD4MXA7"/>
<gene>
    <name evidence="1" type="ORF">DdX_12950</name>
</gene>
<protein>
    <recommendedName>
        <fullName evidence="3">F-box domain-containing protein</fullName>
    </recommendedName>
</protein>
<accession>A0AAD4MXA7</accession>